<evidence type="ECO:0000313" key="1">
    <source>
        <dbReference type="EMBL" id="SPL69032.1"/>
    </source>
</evidence>
<dbReference type="AlphaFoldDB" id="A0A2U3MUD9"/>
<keyword evidence="2" id="KW-1185">Reference proteome</keyword>
<dbReference type="InParanoid" id="A0A2U3MUD9"/>
<dbReference type="EMBL" id="OOGT01000005">
    <property type="protein sequence ID" value="SPL69032.1"/>
    <property type="molecule type" value="Genomic_DNA"/>
</dbReference>
<organism evidence="1 2">
    <name type="scientific">Acinetobacter stercoris</name>
    <dbReference type="NCBI Taxonomy" id="2126983"/>
    <lineage>
        <taxon>Bacteria</taxon>
        <taxon>Pseudomonadati</taxon>
        <taxon>Pseudomonadota</taxon>
        <taxon>Gammaproteobacteria</taxon>
        <taxon>Moraxellales</taxon>
        <taxon>Moraxellaceae</taxon>
        <taxon>Acinetobacter</taxon>
    </lineage>
</organism>
<dbReference type="RefSeq" id="WP_121972601.1">
    <property type="nucleotide sequence ID" value="NZ_OOGT01000005.1"/>
</dbReference>
<dbReference type="OrthoDB" id="6689016at2"/>
<reference evidence="2" key="1">
    <citation type="submission" date="2018-03" db="EMBL/GenBank/DDBJ databases">
        <authorList>
            <person name="Blom J."/>
        </authorList>
    </citation>
    <scope>NUCLEOTIDE SEQUENCE [LARGE SCALE GENOMIC DNA]</scope>
    <source>
        <strain evidence="2">KPC-SM-21</strain>
    </source>
</reference>
<name>A0A2U3MUD9_9GAMM</name>
<protein>
    <submittedName>
        <fullName evidence="1">Uncharacterized protein</fullName>
    </submittedName>
</protein>
<sequence>MKSELFETFRIIFPELRNYEEPGDLSDLEELYDWLNTEVSNIQQIDIANYRDNGIDECDQLNNRHHVDIEALKSKIELDIRSYYQRYKEGDEEQDLDHMYSNDEQFTLDAILKNLKDVAENYNLTLFVIYAEDPYWLLVPTDNELNEQLLTVFNDIYEDEAPMAVI</sequence>
<accession>A0A2U3MUD9</accession>
<dbReference type="Proteomes" id="UP000245974">
    <property type="component" value="Unassembled WGS sequence"/>
</dbReference>
<gene>
    <name evidence="1" type="ORF">KPC_0210</name>
</gene>
<proteinExistence type="predicted"/>
<evidence type="ECO:0000313" key="2">
    <source>
        <dbReference type="Proteomes" id="UP000245974"/>
    </source>
</evidence>